<dbReference type="InterPro" id="IPR001789">
    <property type="entry name" value="Sig_transdc_resp-reg_receiver"/>
</dbReference>
<keyword evidence="6" id="KW-0418">Kinase</keyword>
<dbReference type="FunFam" id="1.10.287.130:FF:000002">
    <property type="entry name" value="Two-component osmosensing histidine kinase"/>
    <property type="match status" value="1"/>
</dbReference>
<keyword evidence="3 9" id="KW-0597">Phosphoprotein</keyword>
<evidence type="ECO:0000313" key="14">
    <source>
        <dbReference type="EMBL" id="KAJ3048477.1"/>
    </source>
</evidence>
<dbReference type="EMBL" id="JADGJD010000785">
    <property type="protein sequence ID" value="KAJ3048477.1"/>
    <property type="molecule type" value="Genomic_DNA"/>
</dbReference>
<keyword evidence="15" id="KW-1185">Reference proteome</keyword>
<keyword evidence="10" id="KW-0175">Coiled coil</keyword>
<evidence type="ECO:0000256" key="1">
    <source>
        <dbReference type="ARBA" id="ARBA00000085"/>
    </source>
</evidence>
<feature type="domain" description="Response regulatory" evidence="13">
    <location>
        <begin position="1742"/>
        <end position="1863"/>
    </location>
</feature>
<reference evidence="14" key="1">
    <citation type="submission" date="2020-05" db="EMBL/GenBank/DDBJ databases">
        <title>Phylogenomic resolution of chytrid fungi.</title>
        <authorList>
            <person name="Stajich J.E."/>
            <person name="Amses K."/>
            <person name="Simmons R."/>
            <person name="Seto K."/>
            <person name="Myers J."/>
            <person name="Bonds A."/>
            <person name="Quandt C.A."/>
            <person name="Barry K."/>
            <person name="Liu P."/>
            <person name="Grigoriev I."/>
            <person name="Longcore J.E."/>
            <person name="James T.Y."/>
        </authorList>
    </citation>
    <scope>NUCLEOTIDE SEQUENCE</scope>
    <source>
        <strain evidence="14">JEL0318</strain>
    </source>
</reference>
<dbReference type="SUPFAM" id="SSF47384">
    <property type="entry name" value="Homodimeric domain of signal transducing histidine kinase"/>
    <property type="match status" value="1"/>
</dbReference>
<evidence type="ECO:0000256" key="6">
    <source>
        <dbReference type="ARBA" id="ARBA00022777"/>
    </source>
</evidence>
<protein>
    <recommendedName>
        <fullName evidence="2">histidine kinase</fullName>
        <ecNumber evidence="2">2.7.13.3</ecNumber>
    </recommendedName>
</protein>
<dbReference type="InterPro" id="IPR029016">
    <property type="entry name" value="GAF-like_dom_sf"/>
</dbReference>
<dbReference type="InterPro" id="IPR004358">
    <property type="entry name" value="Sig_transdc_His_kin-like_C"/>
</dbReference>
<dbReference type="GO" id="GO:0000155">
    <property type="term" value="F:phosphorelay sensor kinase activity"/>
    <property type="evidence" value="ECO:0007669"/>
    <property type="project" value="InterPro"/>
</dbReference>
<dbReference type="SMART" id="SM00388">
    <property type="entry name" value="HisKA"/>
    <property type="match status" value="1"/>
</dbReference>
<name>A0AAD5SFB8_9FUNG</name>
<dbReference type="InterPro" id="IPR011006">
    <property type="entry name" value="CheY-like_superfamily"/>
</dbReference>
<dbReference type="Pfam" id="PF02518">
    <property type="entry name" value="HATPase_c"/>
    <property type="match status" value="1"/>
</dbReference>
<dbReference type="PANTHER" id="PTHR45339">
    <property type="entry name" value="HYBRID SIGNAL TRANSDUCTION HISTIDINE KINASE J"/>
    <property type="match status" value="1"/>
</dbReference>
<feature type="compositionally biased region" description="Basic and acidic residues" evidence="11">
    <location>
        <begin position="1602"/>
        <end position="1620"/>
    </location>
</feature>
<dbReference type="Gene3D" id="3.30.565.10">
    <property type="entry name" value="Histidine kinase-like ATPase, C-terminal domain"/>
    <property type="match status" value="1"/>
</dbReference>
<feature type="modified residue" description="4-aspartylphosphate" evidence="9">
    <location>
        <position position="1792"/>
    </location>
</feature>
<evidence type="ECO:0000256" key="10">
    <source>
        <dbReference type="SAM" id="Coils"/>
    </source>
</evidence>
<dbReference type="Pfam" id="PF00072">
    <property type="entry name" value="Response_reg"/>
    <property type="match status" value="2"/>
</dbReference>
<evidence type="ECO:0000256" key="4">
    <source>
        <dbReference type="ARBA" id="ARBA00022679"/>
    </source>
</evidence>
<dbReference type="CDD" id="cd17546">
    <property type="entry name" value="REC_hyHK_CKI1_RcsC-like"/>
    <property type="match status" value="1"/>
</dbReference>
<dbReference type="InterPro" id="IPR036097">
    <property type="entry name" value="HisK_dim/P_sf"/>
</dbReference>
<feature type="compositionally biased region" description="Polar residues" evidence="11">
    <location>
        <begin position="1098"/>
        <end position="1112"/>
    </location>
</feature>
<evidence type="ECO:0000256" key="7">
    <source>
        <dbReference type="ARBA" id="ARBA00022840"/>
    </source>
</evidence>
<dbReference type="Pfam" id="PF01590">
    <property type="entry name" value="GAF"/>
    <property type="match status" value="1"/>
</dbReference>
<feature type="compositionally biased region" description="Pro residues" evidence="11">
    <location>
        <begin position="1916"/>
        <end position="1927"/>
    </location>
</feature>
<dbReference type="InterPro" id="IPR003661">
    <property type="entry name" value="HisK_dim/P_dom"/>
</dbReference>
<evidence type="ECO:0000256" key="9">
    <source>
        <dbReference type="PROSITE-ProRule" id="PRU00169"/>
    </source>
</evidence>
<comment type="catalytic activity">
    <reaction evidence="1">
        <text>ATP + protein L-histidine = ADP + protein N-phospho-L-histidine.</text>
        <dbReference type="EC" id="2.7.13.3"/>
    </reaction>
</comment>
<dbReference type="PROSITE" id="PS50110">
    <property type="entry name" value="RESPONSE_REGULATORY"/>
    <property type="match status" value="2"/>
</dbReference>
<feature type="domain" description="Response regulatory" evidence="13">
    <location>
        <begin position="1950"/>
        <end position="2067"/>
    </location>
</feature>
<feature type="region of interest" description="Disordered" evidence="11">
    <location>
        <begin position="1908"/>
        <end position="1932"/>
    </location>
</feature>
<dbReference type="InterPro" id="IPR005467">
    <property type="entry name" value="His_kinase_dom"/>
</dbReference>
<evidence type="ECO:0000259" key="12">
    <source>
        <dbReference type="PROSITE" id="PS50109"/>
    </source>
</evidence>
<feature type="modified residue" description="4-aspartylphosphate" evidence="9">
    <location>
        <position position="1999"/>
    </location>
</feature>
<evidence type="ECO:0000256" key="11">
    <source>
        <dbReference type="SAM" id="MobiDB-lite"/>
    </source>
</evidence>
<dbReference type="GO" id="GO:0005524">
    <property type="term" value="F:ATP binding"/>
    <property type="evidence" value="ECO:0007669"/>
    <property type="project" value="UniProtKB-KW"/>
</dbReference>
<feature type="region of interest" description="Disordered" evidence="11">
    <location>
        <begin position="72"/>
        <end position="192"/>
    </location>
</feature>
<evidence type="ECO:0000256" key="2">
    <source>
        <dbReference type="ARBA" id="ARBA00012438"/>
    </source>
</evidence>
<dbReference type="SMART" id="SM00448">
    <property type="entry name" value="REC"/>
    <property type="match status" value="2"/>
</dbReference>
<dbReference type="CDD" id="cd00082">
    <property type="entry name" value="HisKA"/>
    <property type="match status" value="1"/>
</dbReference>
<comment type="caution">
    <text evidence="14">The sequence shown here is derived from an EMBL/GenBank/DDBJ whole genome shotgun (WGS) entry which is preliminary data.</text>
</comment>
<dbReference type="InterPro" id="IPR003018">
    <property type="entry name" value="GAF"/>
</dbReference>
<feature type="compositionally biased region" description="Low complexity" evidence="11">
    <location>
        <begin position="72"/>
        <end position="84"/>
    </location>
</feature>
<feature type="compositionally biased region" description="Basic and acidic residues" evidence="11">
    <location>
        <begin position="147"/>
        <end position="169"/>
    </location>
</feature>
<feature type="region of interest" description="Disordered" evidence="11">
    <location>
        <begin position="1602"/>
        <end position="1639"/>
    </location>
</feature>
<feature type="domain" description="Histidine kinase" evidence="12">
    <location>
        <begin position="1461"/>
        <end position="1722"/>
    </location>
</feature>
<dbReference type="SUPFAM" id="SSF55781">
    <property type="entry name" value="GAF domain-like"/>
    <property type="match status" value="1"/>
</dbReference>
<sequence length="2077" mass="228437">MTDSATKNLLLIGAYRSNEVDAHHMLTSTLEEMEQAGVDDRITNIDLQPLPVGCVEELLRDTLNIRGIGSRGSEVSVGSGRNVVAPDTGGTINVEVPDTGTPQGERKYPGSHIKRALSTIVDEVRHGRKGRRRSDDSGSGGSRGSSRSRDRSMERKGSRERRGGGERVSTRIGTPDSSGSVESLSQRDPGGDRNLEVLTDVLYSKTAGNPFFIIQVGKICDVRVADSCRLYADQRSMNQLLKSLHQDGIIVFDWSTHHWRWDCIALQNVSLTDSVIDFMLRTMAKLPEKTQHVLSLAACLGTVFTAQGLAVVYQKSIPETATDLWNALGAGFVAPSDYSYKIPLAVTAESATAPESQVPKYWLATDETTQLGRVQYRFSHDRVQQAAYFLTPENERAATHLRIGRILLESTPLDRVDDVIFEIVGQLNAGMGLMTDKQERIECARLNARAAGKAKGAGFWETALIYLQVGIRFLGGVTYGEGGGRGEGGDNGEGEAEFVCARAWEEDYELAYELHMSAIEGFYNTAQYGRAKGLIDHTFGAMRNSLDKGAVLLLQIKYHTSQGQTHAAIDVGMLALEILGFPLPEREEDIAELRRRLTLQPHEIEALKDLNDLDERKDVLAAMNILVTLIPPVTTSVLLVYFGRPALLVPIILIMVQLSIDHGNCAPSAYGYCLYGLLLCGVYMDIPSGYEFGRLALIVMSRFDTDPVKCQVLKVFASHVQVWKEPIRATLPTFQKAVQVGINTCNAEYTNYGSCEFCYYSLFAGDSLDALENRINHYSSLISRYKEEIGQYYMRVVRQTVLNLLGQPHTMKRPDFPTILAGEAFDEETMMQIIAPHQLVVFSFHMFKLFLSYILDDWDACLIWCAKGEESSAGSPGLLFVAEFKFFQSLSFVKKCLNLQEGGEGWSEGGWMEKVRANQEVLRMWAEQCPSNFRNKWVLVEAEVARLEGRFLDAMDFYDESIRLAKAEGCTHEEGIALERASEFYASRGRNRAAADCAIEAYCSYHSWGSGVKVRRMVARNSYVASWIGKRQGVMAEGQHFSSNNSEHGDHPAGGSVGPSGTPGAVNGSSRDRRNSPRSPRIRRRMTSAKPYAKPTFRNGSTPIPDNATPSEESLYPDDAELRDSTSTDRLGSMTTNRRPISQRSSASFDGSVGGPTGMQLEVGNIDLGLVWKASAAISGEIVLSKLLAKLMTIVLQTAGATTGSLILERNGMFTVEAHASVRLNVPHENIVEERMQDVLKTSSESMLEGPIHDQEEARQILVEIDSGEKGEPVVLVAAADGAGEEVVQELPVDRRLDSAQLDERVPVTIVNYVARTKTPVFDSTLQESLKHLLSSDPYFGKNNPKSLLCTPILHQGKLTALLYLENNLTTDAFTQERFEILQMLSAVSAASIENSLLYTQLQRSNEVLEETVEFRTQQLRDQNSILEQEIKERQLAEAALQQAKELAEGATIAKSQFLANMSHEIRTPMNAIMGMTGCLLDTDLSALQREYLDIVHTSSDELLTLLNEILDYSKIETGKLDLEDQPFNLRQCVEGALDVLASKATEKGLELAFLREDDHPTTFSGDTTRLRQILVNLVGNAVKFTKEGEVVVTVTQERLVDGPRRNRSPEPDENGDVKMGEYSGSRESSPTRSETDPGIEHDVWKLHFAVRDTGIGIPADRMDRLFRTFSQVDASTTRMYGGTGLGLAISKKLAQMMGGDMWCESVYGVGSTFHFTVISRSLPDVDETDAPDTAQILKDKNVLIVDENSTTRKVVGLQIASWGMCSMMAASAEEALVALQSGVQIDICLLDMLLKKQPNQDKMDGMRLASRMREMGCHVPIILLTSIGYRILDPERRGSNFAAVLIKPVKKAKLGRAMAEILMRTRATPVASPKPKHGQVPSASSSLRDLRAMPAVDAEIGFGSGAAKAGSSPLHMPPALPSPKVKPAPKASKLPPALAAAVAKLPPLKMLLVEDNPINQKGMLYKLRQNLIIPDVASNGQEAVDICHEKVYDIILMDVQMPVLDGLAATKVIRTSIPSAVNTKIIGLTANAMKGDRDICIEAGMDDYVSKPIMLDAFVEALHRCCGIQREASPPL</sequence>
<keyword evidence="7" id="KW-0067">ATP-binding</keyword>
<evidence type="ECO:0000259" key="13">
    <source>
        <dbReference type="PROSITE" id="PS50110"/>
    </source>
</evidence>
<evidence type="ECO:0000256" key="8">
    <source>
        <dbReference type="ARBA" id="ARBA00023012"/>
    </source>
</evidence>
<dbReference type="Gene3D" id="3.30.450.40">
    <property type="match status" value="1"/>
</dbReference>
<feature type="region of interest" description="Disordered" evidence="11">
    <location>
        <begin position="1040"/>
        <end position="1153"/>
    </location>
</feature>
<proteinExistence type="predicted"/>
<dbReference type="SUPFAM" id="SSF55874">
    <property type="entry name" value="ATPase domain of HSP90 chaperone/DNA topoisomerase II/histidine kinase"/>
    <property type="match status" value="1"/>
</dbReference>
<dbReference type="SMART" id="SM00065">
    <property type="entry name" value="GAF"/>
    <property type="match status" value="1"/>
</dbReference>
<dbReference type="PANTHER" id="PTHR45339:SF1">
    <property type="entry name" value="HYBRID SIGNAL TRANSDUCTION HISTIDINE KINASE J"/>
    <property type="match status" value="1"/>
</dbReference>
<dbReference type="InterPro" id="IPR003594">
    <property type="entry name" value="HATPase_dom"/>
</dbReference>
<evidence type="ECO:0000256" key="5">
    <source>
        <dbReference type="ARBA" id="ARBA00022741"/>
    </source>
</evidence>
<dbReference type="SUPFAM" id="SSF52172">
    <property type="entry name" value="CheY-like"/>
    <property type="match status" value="2"/>
</dbReference>
<accession>A0AAD5SFB8</accession>
<dbReference type="PROSITE" id="PS50109">
    <property type="entry name" value="HIS_KIN"/>
    <property type="match status" value="1"/>
</dbReference>
<gene>
    <name evidence="14" type="ORF">HK097_010503</name>
</gene>
<dbReference type="Pfam" id="PF00512">
    <property type="entry name" value="HisKA"/>
    <property type="match status" value="1"/>
</dbReference>
<dbReference type="PRINTS" id="PR00344">
    <property type="entry name" value="BCTRLSENSOR"/>
</dbReference>
<dbReference type="Gene3D" id="1.10.287.130">
    <property type="match status" value="1"/>
</dbReference>
<feature type="coiled-coil region" evidence="10">
    <location>
        <begin position="1417"/>
        <end position="1447"/>
    </location>
</feature>
<evidence type="ECO:0000313" key="15">
    <source>
        <dbReference type="Proteomes" id="UP001212841"/>
    </source>
</evidence>
<dbReference type="InterPro" id="IPR036890">
    <property type="entry name" value="HATPase_C_sf"/>
</dbReference>
<feature type="compositionally biased region" description="Polar residues" evidence="11">
    <location>
        <begin position="1128"/>
        <end position="1149"/>
    </location>
</feature>
<keyword evidence="5" id="KW-0547">Nucleotide-binding</keyword>
<dbReference type="Proteomes" id="UP001212841">
    <property type="component" value="Unassembled WGS sequence"/>
</dbReference>
<evidence type="ECO:0000256" key="3">
    <source>
        <dbReference type="ARBA" id="ARBA00022553"/>
    </source>
</evidence>
<feature type="compositionally biased region" description="Polar residues" evidence="11">
    <location>
        <begin position="175"/>
        <end position="186"/>
    </location>
</feature>
<keyword evidence="4" id="KW-0808">Transferase</keyword>
<organism evidence="14 15">
    <name type="scientific">Rhizophlyctis rosea</name>
    <dbReference type="NCBI Taxonomy" id="64517"/>
    <lineage>
        <taxon>Eukaryota</taxon>
        <taxon>Fungi</taxon>
        <taxon>Fungi incertae sedis</taxon>
        <taxon>Chytridiomycota</taxon>
        <taxon>Chytridiomycota incertae sedis</taxon>
        <taxon>Chytridiomycetes</taxon>
        <taxon>Rhizophlyctidales</taxon>
        <taxon>Rhizophlyctidaceae</taxon>
        <taxon>Rhizophlyctis</taxon>
    </lineage>
</organism>
<dbReference type="SMART" id="SM00387">
    <property type="entry name" value="HATPase_c"/>
    <property type="match status" value="1"/>
</dbReference>
<dbReference type="Gene3D" id="3.40.50.2300">
    <property type="match status" value="2"/>
</dbReference>
<dbReference type="CDD" id="cd16922">
    <property type="entry name" value="HATPase_EvgS-ArcB-TorS-like"/>
    <property type="match status" value="1"/>
</dbReference>
<keyword evidence="8" id="KW-0902">Two-component regulatory system</keyword>
<dbReference type="EC" id="2.7.13.3" evidence="2"/>